<dbReference type="AlphaFoldDB" id="A0A0M3J7E1"/>
<reference evidence="1" key="1">
    <citation type="submission" date="2017-02" db="UniProtKB">
        <authorList>
            <consortium name="WormBaseParasite"/>
        </authorList>
    </citation>
    <scope>IDENTIFICATION</scope>
</reference>
<sequence>LEIRVSEESVNPCGDEQKTVWMELAFDVPLQELSIGEQLETIDKVSDSLLRIYTNQYKDEIRRSEVFESGLVDEPTSDDTFLLWKVSCNDLDDDGLEALENVLTLISDEAIELEHKPVGWKTFS</sequence>
<proteinExistence type="predicted"/>
<dbReference type="InterPro" id="IPR027468">
    <property type="entry name" value="Alpha-dystroglycan_domain_2"/>
</dbReference>
<evidence type="ECO:0000313" key="1">
    <source>
        <dbReference type="WBParaSite" id="ASIM_0000348701-mRNA-1"/>
    </source>
</evidence>
<dbReference type="WBParaSite" id="ASIM_0000348701-mRNA-1">
    <property type="protein sequence ID" value="ASIM_0000348701-mRNA-1"/>
    <property type="gene ID" value="ASIM_0000348701"/>
</dbReference>
<protein>
    <submittedName>
        <fullName evidence="1">RPGR1_C domain-containing protein</fullName>
    </submittedName>
</protein>
<dbReference type="Gene3D" id="3.30.70.1040">
    <property type="entry name" value="Dystroglycan, domain 2"/>
    <property type="match status" value="1"/>
</dbReference>
<organism evidence="1">
    <name type="scientific">Anisakis simplex</name>
    <name type="common">Herring worm</name>
    <dbReference type="NCBI Taxonomy" id="6269"/>
    <lineage>
        <taxon>Eukaryota</taxon>
        <taxon>Metazoa</taxon>
        <taxon>Ecdysozoa</taxon>
        <taxon>Nematoda</taxon>
        <taxon>Chromadorea</taxon>
        <taxon>Rhabditida</taxon>
        <taxon>Spirurina</taxon>
        <taxon>Ascaridomorpha</taxon>
        <taxon>Ascaridoidea</taxon>
        <taxon>Anisakidae</taxon>
        <taxon>Anisakis</taxon>
        <taxon>Anisakis simplex complex</taxon>
    </lineage>
</organism>
<name>A0A0M3J7E1_ANISI</name>
<accession>A0A0M3J7E1</accession>